<evidence type="ECO:0000259" key="1">
    <source>
        <dbReference type="Pfam" id="PF00561"/>
    </source>
</evidence>
<dbReference type="PANTHER" id="PTHR43433">
    <property type="entry name" value="HYDROLASE, ALPHA/BETA FOLD FAMILY PROTEIN"/>
    <property type="match status" value="1"/>
</dbReference>
<dbReference type="InterPro" id="IPR050471">
    <property type="entry name" value="AB_hydrolase"/>
</dbReference>
<proteinExistence type="predicted"/>
<accession>A0A7Y0AW01</accession>
<comment type="caution">
    <text evidence="2">The sequence shown here is derived from an EMBL/GenBank/DDBJ whole genome shotgun (WGS) entry which is preliminary data.</text>
</comment>
<dbReference type="AlphaFoldDB" id="A0A7Y0AW01"/>
<dbReference type="InterPro" id="IPR000073">
    <property type="entry name" value="AB_hydrolase_1"/>
</dbReference>
<dbReference type="EMBL" id="JABBGK010000002">
    <property type="protein sequence ID" value="NML74417.1"/>
    <property type="molecule type" value="Genomic_DNA"/>
</dbReference>
<organism evidence="2 3">
    <name type="scientific">Rhizobium terricola</name>
    <dbReference type="NCBI Taxonomy" id="2728849"/>
    <lineage>
        <taxon>Bacteria</taxon>
        <taxon>Pseudomonadati</taxon>
        <taxon>Pseudomonadota</taxon>
        <taxon>Alphaproteobacteria</taxon>
        <taxon>Hyphomicrobiales</taxon>
        <taxon>Rhizobiaceae</taxon>
        <taxon>Rhizobium/Agrobacterium group</taxon>
        <taxon>Rhizobium</taxon>
    </lineage>
</organism>
<evidence type="ECO:0000313" key="3">
    <source>
        <dbReference type="Proteomes" id="UP000541470"/>
    </source>
</evidence>
<dbReference type="PANTHER" id="PTHR43433:SF10">
    <property type="entry name" value="AB HYDROLASE-1 DOMAIN-CONTAINING PROTEIN"/>
    <property type="match status" value="1"/>
</dbReference>
<dbReference type="Proteomes" id="UP000541470">
    <property type="component" value="Unassembled WGS sequence"/>
</dbReference>
<dbReference type="InterPro" id="IPR029058">
    <property type="entry name" value="AB_hydrolase_fold"/>
</dbReference>
<dbReference type="RefSeq" id="WP_169589780.1">
    <property type="nucleotide sequence ID" value="NZ_JABBGK010000002.1"/>
</dbReference>
<dbReference type="GO" id="GO:0016787">
    <property type="term" value="F:hydrolase activity"/>
    <property type="evidence" value="ECO:0007669"/>
    <property type="project" value="UniProtKB-KW"/>
</dbReference>
<dbReference type="Gene3D" id="3.40.50.1820">
    <property type="entry name" value="alpha/beta hydrolase"/>
    <property type="match status" value="1"/>
</dbReference>
<reference evidence="2 3" key="1">
    <citation type="submission" date="2020-04" db="EMBL/GenBank/DDBJ databases">
        <title>Rhizobium sp. S-51 isolated from soil.</title>
        <authorList>
            <person name="Dahal R.H."/>
        </authorList>
    </citation>
    <scope>NUCLEOTIDE SEQUENCE [LARGE SCALE GENOMIC DNA]</scope>
    <source>
        <strain evidence="2 3">S-51</strain>
    </source>
</reference>
<gene>
    <name evidence="2" type="ORF">HHL25_09815</name>
</gene>
<dbReference type="SUPFAM" id="SSF53474">
    <property type="entry name" value="alpha/beta-Hydrolases"/>
    <property type="match status" value="1"/>
</dbReference>
<name>A0A7Y0AW01_9HYPH</name>
<keyword evidence="3" id="KW-1185">Reference proteome</keyword>
<dbReference type="Pfam" id="PF00561">
    <property type="entry name" value="Abhydrolase_1"/>
    <property type="match status" value="1"/>
</dbReference>
<sequence>MRKRSIAVLPVQARLDAVRPRSVDLPAGRLEYADVGEGEVLLALHGALGGWDQALLLAMAGLSDWSSRRILAPSRPGYLGTPLETAVTPEAQADLLAALIDRLGIDTVDVIAVSGGGPAAIQFAVRHPGKCRALILVSCCTGTLAVPPEYRARFDSMVRMARHAPVRWLMAAIGRFAPGPAIRQSIGDDALCRRTLADPQAGPLIRALQRSTMSRLDRRMPGLVNDTANCAAIDRLPIDRVAAPVLVIHGTSDRVVPFSHAREVRDRLERAELLALPGGDHVALFTHLVAVREAIGRTLEGC</sequence>
<protein>
    <submittedName>
        <fullName evidence="2">Alpha/beta hydrolase</fullName>
    </submittedName>
</protein>
<feature type="domain" description="AB hydrolase-1" evidence="1">
    <location>
        <begin position="40"/>
        <end position="287"/>
    </location>
</feature>
<evidence type="ECO:0000313" key="2">
    <source>
        <dbReference type="EMBL" id="NML74417.1"/>
    </source>
</evidence>
<keyword evidence="2" id="KW-0378">Hydrolase</keyword>